<dbReference type="HOGENOM" id="CLU_1858550_0_0_1"/>
<dbReference type="EnsemblPlants" id="ORUFI09G19410.1">
    <property type="protein sequence ID" value="ORUFI09G19410.1"/>
    <property type="gene ID" value="ORUFI09G19410"/>
</dbReference>
<name>A0A0E0QUG1_ORYRU</name>
<feature type="compositionally biased region" description="Basic and acidic residues" evidence="1">
    <location>
        <begin position="81"/>
        <end position="90"/>
    </location>
</feature>
<organism evidence="2 3">
    <name type="scientific">Oryza rufipogon</name>
    <name type="common">Brownbeard rice</name>
    <name type="synonym">Asian wild rice</name>
    <dbReference type="NCBI Taxonomy" id="4529"/>
    <lineage>
        <taxon>Eukaryota</taxon>
        <taxon>Viridiplantae</taxon>
        <taxon>Streptophyta</taxon>
        <taxon>Embryophyta</taxon>
        <taxon>Tracheophyta</taxon>
        <taxon>Spermatophyta</taxon>
        <taxon>Magnoliopsida</taxon>
        <taxon>Liliopsida</taxon>
        <taxon>Poales</taxon>
        <taxon>Poaceae</taxon>
        <taxon>BOP clade</taxon>
        <taxon>Oryzoideae</taxon>
        <taxon>Oryzeae</taxon>
        <taxon>Oryzinae</taxon>
        <taxon>Oryza</taxon>
    </lineage>
</organism>
<feature type="region of interest" description="Disordered" evidence="1">
    <location>
        <begin position="75"/>
        <end position="127"/>
    </location>
</feature>
<evidence type="ECO:0000313" key="3">
    <source>
        <dbReference type="Proteomes" id="UP000008022"/>
    </source>
</evidence>
<protein>
    <submittedName>
        <fullName evidence="2">Uncharacterized protein</fullName>
    </submittedName>
</protein>
<accession>A0A0E0QUG1</accession>
<evidence type="ECO:0000256" key="1">
    <source>
        <dbReference type="SAM" id="MobiDB-lite"/>
    </source>
</evidence>
<proteinExistence type="predicted"/>
<dbReference type="Gramene" id="ORUFI09G19410.1">
    <property type="protein sequence ID" value="ORUFI09G19410.1"/>
    <property type="gene ID" value="ORUFI09G19410"/>
</dbReference>
<keyword evidence="3" id="KW-1185">Reference proteome</keyword>
<sequence length="138" mass="14120">MPSTSCIAPTSGACCCTAISSASLNTLRQAAVDLDAATAAAAAARALSAVCAASALAARRLSGIDPAKSFLLLAPQAPLDPGEREKERGGSESGSRRQRRSSPAARTLLLYRPRATPSPQPVCSSSPRCRLVGGCRRP</sequence>
<evidence type="ECO:0000313" key="2">
    <source>
        <dbReference type="EnsemblPlants" id="ORUFI09G19410.1"/>
    </source>
</evidence>
<reference evidence="3" key="1">
    <citation type="submission" date="2013-06" db="EMBL/GenBank/DDBJ databases">
        <authorList>
            <person name="Zhao Q."/>
        </authorList>
    </citation>
    <scope>NUCLEOTIDE SEQUENCE</scope>
    <source>
        <strain evidence="3">cv. W1943</strain>
    </source>
</reference>
<dbReference type="AlphaFoldDB" id="A0A0E0QUG1"/>
<reference evidence="2" key="2">
    <citation type="submission" date="2015-06" db="UniProtKB">
        <authorList>
            <consortium name="EnsemblPlants"/>
        </authorList>
    </citation>
    <scope>IDENTIFICATION</scope>
</reference>
<dbReference type="Proteomes" id="UP000008022">
    <property type="component" value="Unassembled WGS sequence"/>
</dbReference>